<name>A0A3A3ZN93_9ACTN</name>
<dbReference type="GO" id="GO:0015846">
    <property type="term" value="P:polyamine transport"/>
    <property type="evidence" value="ECO:0007669"/>
    <property type="project" value="InterPro"/>
</dbReference>
<evidence type="ECO:0000256" key="4">
    <source>
        <dbReference type="ARBA" id="ARBA00022764"/>
    </source>
</evidence>
<dbReference type="PANTHER" id="PTHR30222">
    <property type="entry name" value="SPERMIDINE/PUTRESCINE-BINDING PERIPLASMIC PROTEIN"/>
    <property type="match status" value="1"/>
</dbReference>
<dbReference type="Pfam" id="PF13416">
    <property type="entry name" value="SBP_bac_8"/>
    <property type="match status" value="1"/>
</dbReference>
<dbReference type="EMBL" id="QZEZ01000001">
    <property type="protein sequence ID" value="RJK98285.1"/>
    <property type="molecule type" value="Genomic_DNA"/>
</dbReference>
<keyword evidence="2" id="KW-0813">Transport</keyword>
<dbReference type="AlphaFoldDB" id="A0A3A3ZN93"/>
<evidence type="ECO:0000313" key="6">
    <source>
        <dbReference type="Proteomes" id="UP000265614"/>
    </source>
</evidence>
<dbReference type="PROSITE" id="PS51318">
    <property type="entry name" value="TAT"/>
    <property type="match status" value="1"/>
</dbReference>
<evidence type="ECO:0000313" key="5">
    <source>
        <dbReference type="EMBL" id="RJK98285.1"/>
    </source>
</evidence>
<sequence>MRDPHARPQRGLPPLPPALAGLPLSRRRFLRGAAAGGAALAGSGLLAACGTEGTAAAPQDQAAQDRSDTDKRLTVSNWPLYIDVDEADPSKRPTLEAFTAETGIEVDYTEDVNDNNEFFGKVRPQLSAGQDTGRDVVVLTDWMAGRLIRLNWVQELDKDNLPQVTANLLGALEDPGFDPGRRYSVPWQSGLTGIAYNAALTGEVRTVDELLTRPDLKGKVTALSEMRDTMLLVLRSLDKDPTDFTDDDFAEAVDKLQRAVDSGQIRRFTGNEYAQDLAAGNIAACVAWSGDVIQLQLENPDIKFVAPEEGMALFSDNMLVPNRAQHKKNAERFMDHYYDPAVAAQLAAWVNYICPVEGAQAEMEKIDPALAENPLIFPTQEQLSQAYVFRSLSEDEERSYEDQFQKVIGA</sequence>
<accession>A0A3A3ZN93</accession>
<evidence type="ECO:0000256" key="3">
    <source>
        <dbReference type="ARBA" id="ARBA00022729"/>
    </source>
</evidence>
<comment type="caution">
    <text evidence="5">The sequence shown here is derived from an EMBL/GenBank/DDBJ whole genome shotgun (WGS) entry which is preliminary data.</text>
</comment>
<dbReference type="Proteomes" id="UP000265614">
    <property type="component" value="Unassembled WGS sequence"/>
</dbReference>
<dbReference type="CDD" id="cd13590">
    <property type="entry name" value="PBP2_PotD_PotF_like"/>
    <property type="match status" value="1"/>
</dbReference>
<proteinExistence type="predicted"/>
<dbReference type="InterPro" id="IPR006059">
    <property type="entry name" value="SBP"/>
</dbReference>
<organism evidence="5 6">
    <name type="scientific">Vallicoccus soli</name>
    <dbReference type="NCBI Taxonomy" id="2339232"/>
    <lineage>
        <taxon>Bacteria</taxon>
        <taxon>Bacillati</taxon>
        <taxon>Actinomycetota</taxon>
        <taxon>Actinomycetes</taxon>
        <taxon>Motilibacterales</taxon>
        <taxon>Vallicoccaceae</taxon>
        <taxon>Vallicoccus</taxon>
    </lineage>
</organism>
<dbReference type="OrthoDB" id="9813777at2"/>
<dbReference type="SUPFAM" id="SSF53850">
    <property type="entry name" value="Periplasmic binding protein-like II"/>
    <property type="match status" value="1"/>
</dbReference>
<dbReference type="InterPro" id="IPR001188">
    <property type="entry name" value="Sperm_putr-bd"/>
</dbReference>
<reference evidence="5 6" key="1">
    <citation type="submission" date="2018-09" db="EMBL/GenBank/DDBJ databases">
        <title>YIM 75000 draft genome.</title>
        <authorList>
            <person name="Tang S."/>
            <person name="Feng Y."/>
        </authorList>
    </citation>
    <scope>NUCLEOTIDE SEQUENCE [LARGE SCALE GENOMIC DNA]</scope>
    <source>
        <strain evidence="5 6">YIM 75000</strain>
    </source>
</reference>
<dbReference type="InterPro" id="IPR006311">
    <property type="entry name" value="TAT_signal"/>
</dbReference>
<dbReference type="GO" id="GO:0042597">
    <property type="term" value="C:periplasmic space"/>
    <property type="evidence" value="ECO:0007669"/>
    <property type="project" value="UniProtKB-SubCell"/>
</dbReference>
<evidence type="ECO:0000256" key="1">
    <source>
        <dbReference type="ARBA" id="ARBA00004418"/>
    </source>
</evidence>
<keyword evidence="4" id="KW-0574">Periplasm</keyword>
<dbReference type="RefSeq" id="WP_119949210.1">
    <property type="nucleotide sequence ID" value="NZ_QZEZ01000001.1"/>
</dbReference>
<dbReference type="PRINTS" id="PR00909">
    <property type="entry name" value="SPERMDNBNDNG"/>
</dbReference>
<dbReference type="GO" id="GO:0019808">
    <property type="term" value="F:polyamine binding"/>
    <property type="evidence" value="ECO:0007669"/>
    <property type="project" value="InterPro"/>
</dbReference>
<gene>
    <name evidence="5" type="ORF">D5H78_05225</name>
</gene>
<dbReference type="Gene3D" id="3.40.190.10">
    <property type="entry name" value="Periplasmic binding protein-like II"/>
    <property type="match status" value="2"/>
</dbReference>
<dbReference type="PANTHER" id="PTHR30222:SF17">
    <property type="entry name" value="SPERMIDINE_PUTRESCINE-BINDING PERIPLASMIC PROTEIN"/>
    <property type="match status" value="1"/>
</dbReference>
<keyword evidence="6" id="KW-1185">Reference proteome</keyword>
<evidence type="ECO:0000256" key="2">
    <source>
        <dbReference type="ARBA" id="ARBA00022448"/>
    </source>
</evidence>
<keyword evidence="3" id="KW-0732">Signal</keyword>
<comment type="subcellular location">
    <subcellularLocation>
        <location evidence="1">Periplasm</location>
    </subcellularLocation>
</comment>
<protein>
    <submittedName>
        <fullName evidence="5">Spermidine/putrescine ABC transporter substrate-binding protein</fullName>
    </submittedName>
</protein>